<dbReference type="GO" id="GO:0030833">
    <property type="term" value="P:regulation of actin filament polymerization"/>
    <property type="evidence" value="ECO:0007669"/>
    <property type="project" value="TreeGrafter"/>
</dbReference>
<dbReference type="InterPro" id="IPR002108">
    <property type="entry name" value="ADF-H"/>
</dbReference>
<dbReference type="InterPro" id="IPR029006">
    <property type="entry name" value="ADF-H/Gelsolin-like_dom_sf"/>
</dbReference>
<keyword evidence="1 2" id="KW-0728">SH3 domain</keyword>
<evidence type="ECO:0000313" key="7">
    <source>
        <dbReference type="Proteomes" id="UP001412239"/>
    </source>
</evidence>
<gene>
    <name evidence="6" type="ORF">GSTUAT00005417001</name>
</gene>
<accession>A0A292PVM2</accession>
<feature type="domain" description="SH3" evidence="4">
    <location>
        <begin position="708"/>
        <end position="767"/>
    </location>
</feature>
<dbReference type="PANTHER" id="PTHR10829">
    <property type="entry name" value="CORTACTIN AND DREBRIN"/>
    <property type="match status" value="1"/>
</dbReference>
<evidence type="ECO:0000256" key="1">
    <source>
        <dbReference type="ARBA" id="ARBA00022443"/>
    </source>
</evidence>
<dbReference type="GO" id="GO:0005884">
    <property type="term" value="C:actin filament"/>
    <property type="evidence" value="ECO:0007669"/>
    <property type="project" value="TreeGrafter"/>
</dbReference>
<dbReference type="SUPFAM" id="SSF55753">
    <property type="entry name" value="Actin depolymerizing proteins"/>
    <property type="match status" value="1"/>
</dbReference>
<dbReference type="SUPFAM" id="SSF50044">
    <property type="entry name" value="SH3-domain"/>
    <property type="match status" value="2"/>
</dbReference>
<dbReference type="CDD" id="cd11962">
    <property type="entry name" value="SH3_Abp1_fungi_C1"/>
    <property type="match status" value="1"/>
</dbReference>
<dbReference type="Gene3D" id="2.30.30.40">
    <property type="entry name" value="SH3 Domains"/>
    <property type="match status" value="2"/>
</dbReference>
<feature type="domain" description="SH3" evidence="4">
    <location>
        <begin position="621"/>
        <end position="681"/>
    </location>
</feature>
<dbReference type="Proteomes" id="UP001412239">
    <property type="component" value="Unassembled WGS sequence"/>
</dbReference>
<evidence type="ECO:0000259" key="5">
    <source>
        <dbReference type="PROSITE" id="PS51263"/>
    </source>
</evidence>
<dbReference type="PROSITE" id="PS50002">
    <property type="entry name" value="SH3"/>
    <property type="match status" value="2"/>
</dbReference>
<dbReference type="GO" id="GO:0051015">
    <property type="term" value="F:actin filament binding"/>
    <property type="evidence" value="ECO:0007669"/>
    <property type="project" value="TreeGrafter"/>
</dbReference>
<dbReference type="Pfam" id="PF14604">
    <property type="entry name" value="SH3_9"/>
    <property type="match status" value="1"/>
</dbReference>
<keyword evidence="7" id="KW-1185">Reference proteome</keyword>
<dbReference type="InterPro" id="IPR036028">
    <property type="entry name" value="SH3-like_dom_sf"/>
</dbReference>
<dbReference type="Pfam" id="PF00018">
    <property type="entry name" value="SH3_1"/>
    <property type="match status" value="1"/>
</dbReference>
<dbReference type="EMBL" id="LN891046">
    <property type="protein sequence ID" value="CUS10497.1"/>
    <property type="molecule type" value="Genomic_DNA"/>
</dbReference>
<feature type="domain" description="ADF-H" evidence="5">
    <location>
        <begin position="1"/>
        <end position="150"/>
    </location>
</feature>
<dbReference type="InterPro" id="IPR035719">
    <property type="entry name" value="Abp1_fungi_SH3_C1"/>
</dbReference>
<dbReference type="GO" id="GO:0030427">
    <property type="term" value="C:site of polarized growth"/>
    <property type="evidence" value="ECO:0007669"/>
    <property type="project" value="TreeGrafter"/>
</dbReference>
<name>A0A292PVM2_9PEZI</name>
<feature type="region of interest" description="Disordered" evidence="3">
    <location>
        <begin position="687"/>
        <end position="709"/>
    </location>
</feature>
<evidence type="ECO:0000313" key="6">
    <source>
        <dbReference type="EMBL" id="CUS10497.1"/>
    </source>
</evidence>
<evidence type="ECO:0000259" key="4">
    <source>
        <dbReference type="PROSITE" id="PS50002"/>
    </source>
</evidence>
<dbReference type="SMART" id="SM00102">
    <property type="entry name" value="ADF"/>
    <property type="match status" value="1"/>
</dbReference>
<dbReference type="Pfam" id="PF00241">
    <property type="entry name" value="Cofilin_ADF"/>
    <property type="match status" value="1"/>
</dbReference>
<dbReference type="GO" id="GO:0030864">
    <property type="term" value="C:cortical actin cytoskeleton"/>
    <property type="evidence" value="ECO:0007669"/>
    <property type="project" value="TreeGrafter"/>
</dbReference>
<dbReference type="PRINTS" id="PR00452">
    <property type="entry name" value="SH3DOMAIN"/>
</dbReference>
<dbReference type="Gene3D" id="3.40.20.10">
    <property type="entry name" value="Severin"/>
    <property type="match status" value="1"/>
</dbReference>
<dbReference type="InterPro" id="IPR001452">
    <property type="entry name" value="SH3_domain"/>
</dbReference>
<evidence type="ECO:0008006" key="8">
    <source>
        <dbReference type="Google" id="ProtNLM"/>
    </source>
</evidence>
<dbReference type="FunFam" id="3.40.20.10:FF:000045">
    <property type="entry name" value="Actin binding protein, putative"/>
    <property type="match status" value="1"/>
</dbReference>
<dbReference type="CDD" id="cd11281">
    <property type="entry name" value="ADF_drebrin_like"/>
    <property type="match status" value="1"/>
</dbReference>
<evidence type="ECO:0000256" key="3">
    <source>
        <dbReference type="SAM" id="MobiDB-lite"/>
    </source>
</evidence>
<protein>
    <recommendedName>
        <fullName evidence="8">Actin binding protein</fullName>
    </recommendedName>
</protein>
<dbReference type="PANTHER" id="PTHR10829:SF25">
    <property type="entry name" value="DREBRIN-LIKE PROTEIN"/>
    <property type="match status" value="1"/>
</dbReference>
<reference evidence="6" key="1">
    <citation type="submission" date="2015-10" db="EMBL/GenBank/DDBJ databases">
        <authorList>
            <person name="Regsiter A."/>
            <person name="william w."/>
        </authorList>
    </citation>
    <scope>NUCLEOTIDE SEQUENCE</scope>
    <source>
        <strain evidence="6">Montdore</strain>
    </source>
</reference>
<dbReference type="SMART" id="SM00326">
    <property type="entry name" value="SH3"/>
    <property type="match status" value="2"/>
</dbReference>
<feature type="compositionally biased region" description="Polar residues" evidence="3">
    <location>
        <begin position="332"/>
        <end position="347"/>
    </location>
</feature>
<sequence>MASLDISHEIGRSYQSLVNSPPANKPSATYAQWAVFTVSTPLVNAFVAATASRASVLKVHTTSEGELRDLLEEFNDGKVQFAFVKVKDANTGLAKFVLIAWCGDGVPERVKGYFTGHLNTVSKVLHGYHVQITARSESDLTPESILQRVADASGAKYSAGGLATGPPPPTLMPAAPAYKPAYQPTKVSGGPLNPVPSRSPYRHDESTDADGWGADAPPVTRSQLEKVSSAYTPTKVDIAALRAQPTSTTSGSRFGSDPDIVKGGYQPVGKVDIAALRALGQKQDRPDIVKGSYEPVGKVDIAAIRAQAHPRSFTNQPAPSSNPPAEEEQGHKSLTGSNAVFSQSERLTSLPKPKPAKQYGAGAPVFGTKPPTPGRFGIAPPPVPVPIAVGAASRDFGSSGGKTPAQLWAEKKARERGMPGASVITPSSLSAGYAGQHRPTLGASATEHSGGGGDELVTRVSQPRIDSLPSLGEEVRTPTGGVGALRSNFAGLPPMGTPASPESPQRTGGFHGTEREVPPPPPIDTSSRPPPTPAVVIPPPPPQPNSPSPPTPEAPGSPFRIALPVARKLDSPPVSKDEPETQIPIPTERLALLVPNEGESGEASAHDRSAAFGISAGGEGTSGKKAVVLYDYDAGEENEISLVEGQVIGEIDLVDEDWWAGRNAAGEHGLFPSNYVELMEDTVVARSPQAPVDRSELKPQSPQPQALGPSETAIALYDYEAAEENELSFPEDAIIEDLEFPDEDWWFGTYKGNRGLFVAGKLRRTTAVTFTLTLHNNQTRPLPKRTKYQLGRLTYTTDCILGDYFRLICELHHLSILQR</sequence>
<dbReference type="PROSITE" id="PS51263">
    <property type="entry name" value="ADF_H"/>
    <property type="match status" value="1"/>
</dbReference>
<feature type="region of interest" description="Disordered" evidence="3">
    <location>
        <begin position="309"/>
        <end position="365"/>
    </location>
</feature>
<organism evidence="6 7">
    <name type="scientific">Tuber aestivum</name>
    <name type="common">summer truffle</name>
    <dbReference type="NCBI Taxonomy" id="59557"/>
    <lineage>
        <taxon>Eukaryota</taxon>
        <taxon>Fungi</taxon>
        <taxon>Dikarya</taxon>
        <taxon>Ascomycota</taxon>
        <taxon>Pezizomycotina</taxon>
        <taxon>Pezizomycetes</taxon>
        <taxon>Pezizales</taxon>
        <taxon>Tuberaceae</taxon>
        <taxon>Tuber</taxon>
    </lineage>
</organism>
<dbReference type="AlphaFoldDB" id="A0A292PVM2"/>
<feature type="compositionally biased region" description="Pro residues" evidence="3">
    <location>
        <begin position="518"/>
        <end position="555"/>
    </location>
</feature>
<proteinExistence type="predicted"/>
<feature type="region of interest" description="Disordered" evidence="3">
    <location>
        <begin position="432"/>
        <end position="559"/>
    </location>
</feature>
<evidence type="ECO:0000256" key="2">
    <source>
        <dbReference type="PROSITE-ProRule" id="PRU00192"/>
    </source>
</evidence>
<feature type="region of interest" description="Disordered" evidence="3">
    <location>
        <begin position="183"/>
        <end position="217"/>
    </location>
</feature>